<dbReference type="Proteomes" id="UP001159179">
    <property type="component" value="Unassembled WGS sequence"/>
</dbReference>
<dbReference type="EMBL" id="JAROYP010000001">
    <property type="protein sequence ID" value="MDH5159784.1"/>
    <property type="molecule type" value="Genomic_DNA"/>
</dbReference>
<accession>A0AAW6ST81</accession>
<comment type="caution">
    <text evidence="2">The sequence shown here is derived from an EMBL/GenBank/DDBJ whole genome shotgun (WGS) entry which is preliminary data.</text>
</comment>
<evidence type="ECO:0000313" key="2">
    <source>
        <dbReference type="EMBL" id="MDH5159784.1"/>
    </source>
</evidence>
<feature type="region of interest" description="Disordered" evidence="1">
    <location>
        <begin position="1"/>
        <end position="25"/>
    </location>
</feature>
<dbReference type="RefSeq" id="WP_280615629.1">
    <property type="nucleotide sequence ID" value="NZ_JAROYP010000001.1"/>
</dbReference>
<name>A0AAW6ST81_9BACI</name>
<evidence type="ECO:0000256" key="1">
    <source>
        <dbReference type="SAM" id="MobiDB-lite"/>
    </source>
</evidence>
<reference evidence="2" key="1">
    <citation type="submission" date="2023-03" db="EMBL/GenBank/DDBJ databases">
        <title>Bacterial isolates from washroom surfaces on a university campus.</title>
        <authorList>
            <person name="Holman D.B."/>
            <person name="Gzyl K.E."/>
            <person name="Taheri A.E."/>
        </authorList>
    </citation>
    <scope>NUCLEOTIDE SEQUENCE</scope>
    <source>
        <strain evidence="2">RD03</strain>
    </source>
</reference>
<evidence type="ECO:0000313" key="3">
    <source>
        <dbReference type="Proteomes" id="UP001159179"/>
    </source>
</evidence>
<organism evidence="2 3">
    <name type="scientific">Heyndrickxia oleronia</name>
    <dbReference type="NCBI Taxonomy" id="38875"/>
    <lineage>
        <taxon>Bacteria</taxon>
        <taxon>Bacillati</taxon>
        <taxon>Bacillota</taxon>
        <taxon>Bacilli</taxon>
        <taxon>Bacillales</taxon>
        <taxon>Bacillaceae</taxon>
        <taxon>Heyndrickxia</taxon>
    </lineage>
</organism>
<gene>
    <name evidence="2" type="ORF">P5X88_02485</name>
</gene>
<sequence>MGRRKKNSREKVTPGSHPLGWGQENIEFSEEFQPNSQTSIQKKPNNV</sequence>
<proteinExistence type="predicted"/>
<dbReference type="AlphaFoldDB" id="A0AAW6ST81"/>
<protein>
    <submittedName>
        <fullName evidence="2">Uncharacterized protein</fullName>
    </submittedName>
</protein>